<organism evidence="2 3">
    <name type="scientific">Acinetobacter phage vB_AbaM_ME3</name>
    <dbReference type="NCBI Taxonomy" id="1837876"/>
    <lineage>
        <taxon>Viruses</taxon>
        <taxon>Duplodnaviria</taxon>
        <taxon>Heunggongvirae</taxon>
        <taxon>Uroviricota</taxon>
        <taxon>Caudoviricetes</taxon>
        <taxon>Metrivirus</taxon>
        <taxon>Metrivirus ME3</taxon>
    </lineage>
</organism>
<evidence type="ECO:0000313" key="2">
    <source>
        <dbReference type="EMBL" id="AND75353.1"/>
    </source>
</evidence>
<evidence type="ECO:0000256" key="1">
    <source>
        <dbReference type="SAM" id="Phobius"/>
    </source>
</evidence>
<keyword evidence="1" id="KW-0812">Transmembrane</keyword>
<accession>A0A172Q0P2</accession>
<feature type="transmembrane region" description="Helical" evidence="1">
    <location>
        <begin position="51"/>
        <end position="73"/>
    </location>
</feature>
<protein>
    <submittedName>
        <fullName evidence="2">Uncharacterized protein</fullName>
    </submittedName>
</protein>
<keyword evidence="1" id="KW-0472">Membrane</keyword>
<proteinExistence type="predicted"/>
<keyword evidence="1" id="KW-1133">Transmembrane helix</keyword>
<evidence type="ECO:0000313" key="3">
    <source>
        <dbReference type="Proteomes" id="UP000225947"/>
    </source>
</evidence>
<gene>
    <name evidence="2" type="ORF">ME3_192</name>
</gene>
<sequence length="165" mass="19201">MNDNFELSANSKTYKFLCFCSNFFLTSWIVTRFDPENPKSPLCCLRSVCTLFSTLLKAILYLFLCSVILVYAVKTITIFDTRELTSFNPFLLMGFLFKFVVGTLSAIIFIFILCAYLAIWFNKIFEFIVTKIPNKSYFKLVKTYAKDKSQGLCRRITLIEEKDLK</sequence>
<keyword evidence="3" id="KW-1185">Reference proteome</keyword>
<dbReference type="Proteomes" id="UP000225947">
    <property type="component" value="Segment"/>
</dbReference>
<feature type="transmembrane region" description="Helical" evidence="1">
    <location>
        <begin position="93"/>
        <end position="121"/>
    </location>
</feature>
<reference evidence="3" key="1">
    <citation type="submission" date="2016-03" db="EMBL/GenBank/DDBJ databases">
        <title>Characterization of Acinetobacter baumannii phage vB_AbaM_ME3.</title>
        <authorList>
            <person name="Buttimer C.T.H."/>
            <person name="Elbreki M."/>
            <person name="Coffey A."/>
        </authorList>
    </citation>
    <scope>NUCLEOTIDE SEQUENCE [LARGE SCALE GENOMIC DNA]</scope>
</reference>
<dbReference type="EMBL" id="KU935715">
    <property type="protein sequence ID" value="AND75353.1"/>
    <property type="molecule type" value="Genomic_DNA"/>
</dbReference>
<name>A0A172Q0P2_9CAUD</name>